<evidence type="ECO:0000313" key="1">
    <source>
        <dbReference type="EMBL" id="KAL2714879.1"/>
    </source>
</evidence>
<reference evidence="1 2" key="1">
    <citation type="journal article" date="2024" name="Ann. Entomol. Soc. Am.">
        <title>Genomic analyses of the southern and eastern yellowjacket wasps (Hymenoptera: Vespidae) reveal evolutionary signatures of social life.</title>
        <authorList>
            <person name="Catto M.A."/>
            <person name="Caine P.B."/>
            <person name="Orr S.E."/>
            <person name="Hunt B.G."/>
            <person name="Goodisman M.A.D."/>
        </authorList>
    </citation>
    <scope>NUCLEOTIDE SEQUENCE [LARGE SCALE GENOMIC DNA]</scope>
    <source>
        <strain evidence="1">233</strain>
        <tissue evidence="1">Head and thorax</tissue>
    </source>
</reference>
<accession>A0ABD2A2P0</accession>
<dbReference type="AlphaFoldDB" id="A0ABD2A2P0"/>
<gene>
    <name evidence="1" type="ORF">V1478_016064</name>
</gene>
<keyword evidence="2" id="KW-1185">Reference proteome</keyword>
<organism evidence="1 2">
    <name type="scientific">Vespula squamosa</name>
    <name type="common">Southern yellow jacket</name>
    <name type="synonym">Wasp</name>
    <dbReference type="NCBI Taxonomy" id="30214"/>
    <lineage>
        <taxon>Eukaryota</taxon>
        <taxon>Metazoa</taxon>
        <taxon>Ecdysozoa</taxon>
        <taxon>Arthropoda</taxon>
        <taxon>Hexapoda</taxon>
        <taxon>Insecta</taxon>
        <taxon>Pterygota</taxon>
        <taxon>Neoptera</taxon>
        <taxon>Endopterygota</taxon>
        <taxon>Hymenoptera</taxon>
        <taxon>Apocrita</taxon>
        <taxon>Aculeata</taxon>
        <taxon>Vespoidea</taxon>
        <taxon>Vespidae</taxon>
        <taxon>Vespinae</taxon>
        <taxon>Vespula</taxon>
    </lineage>
</organism>
<protein>
    <submittedName>
        <fullName evidence="1">Uncharacterized protein</fullName>
    </submittedName>
</protein>
<name>A0ABD2A2P0_VESSQ</name>
<comment type="caution">
    <text evidence="1">The sequence shown here is derived from an EMBL/GenBank/DDBJ whole genome shotgun (WGS) entry which is preliminary data.</text>
</comment>
<dbReference type="EMBL" id="JAUDFV010000156">
    <property type="protein sequence ID" value="KAL2714879.1"/>
    <property type="molecule type" value="Genomic_DNA"/>
</dbReference>
<dbReference type="Proteomes" id="UP001607302">
    <property type="component" value="Unassembled WGS sequence"/>
</dbReference>
<evidence type="ECO:0000313" key="2">
    <source>
        <dbReference type="Proteomes" id="UP001607302"/>
    </source>
</evidence>
<sequence>MGGSVGLSIPISVSDPVFLRAPAQRLALSRRVCQETVEPFIRLLRFFASTYSRGDAIDTERLTSAVASWSCGTPCEFNE</sequence>
<proteinExistence type="predicted"/>